<feature type="compositionally biased region" description="Low complexity" evidence="2">
    <location>
        <begin position="2401"/>
        <end position="2412"/>
    </location>
</feature>
<feature type="compositionally biased region" description="Polar residues" evidence="2">
    <location>
        <begin position="1108"/>
        <end position="1126"/>
    </location>
</feature>
<reference evidence="3" key="1">
    <citation type="submission" date="2014-11" db="EMBL/GenBank/DDBJ databases">
        <authorList>
            <person name="Otto D Thomas"/>
            <person name="Naeem Raeece"/>
        </authorList>
    </citation>
    <scope>NUCLEOTIDE SEQUENCE</scope>
</reference>
<feature type="compositionally biased region" description="Basic and acidic residues" evidence="2">
    <location>
        <begin position="1452"/>
        <end position="1461"/>
    </location>
</feature>
<feature type="compositionally biased region" description="Low complexity" evidence="2">
    <location>
        <begin position="1469"/>
        <end position="1490"/>
    </location>
</feature>
<organism evidence="3">
    <name type="scientific">Chromera velia CCMP2878</name>
    <dbReference type="NCBI Taxonomy" id="1169474"/>
    <lineage>
        <taxon>Eukaryota</taxon>
        <taxon>Sar</taxon>
        <taxon>Alveolata</taxon>
        <taxon>Colpodellida</taxon>
        <taxon>Chromeraceae</taxon>
        <taxon>Chromera</taxon>
    </lineage>
</organism>
<evidence type="ECO:0000256" key="1">
    <source>
        <dbReference type="ARBA" id="ARBA00022737"/>
    </source>
</evidence>
<feature type="compositionally biased region" description="Polar residues" evidence="2">
    <location>
        <begin position="373"/>
        <end position="382"/>
    </location>
</feature>
<feature type="region of interest" description="Disordered" evidence="2">
    <location>
        <begin position="822"/>
        <end position="907"/>
    </location>
</feature>
<feature type="region of interest" description="Disordered" evidence="2">
    <location>
        <begin position="1025"/>
        <end position="1194"/>
    </location>
</feature>
<gene>
    <name evidence="3" type="ORF">Cvel_8112</name>
</gene>
<feature type="compositionally biased region" description="Basic and acidic residues" evidence="2">
    <location>
        <begin position="2235"/>
        <end position="2247"/>
    </location>
</feature>
<feature type="compositionally biased region" description="Basic and acidic residues" evidence="2">
    <location>
        <begin position="1683"/>
        <end position="1693"/>
    </location>
</feature>
<feature type="compositionally biased region" description="Low complexity" evidence="2">
    <location>
        <begin position="865"/>
        <end position="876"/>
    </location>
</feature>
<keyword evidence="1" id="KW-0677">Repeat</keyword>
<feature type="compositionally biased region" description="Polar residues" evidence="2">
    <location>
        <begin position="2485"/>
        <end position="2503"/>
    </location>
</feature>
<feature type="region of interest" description="Disordered" evidence="2">
    <location>
        <begin position="459"/>
        <end position="494"/>
    </location>
</feature>
<protein>
    <submittedName>
        <fullName evidence="3">Uncharacterized protein</fullName>
    </submittedName>
</protein>
<feature type="region of interest" description="Disordered" evidence="2">
    <location>
        <begin position="1842"/>
        <end position="1869"/>
    </location>
</feature>
<name>A0A0G4HRM1_9ALVE</name>
<feature type="compositionally biased region" description="Pro residues" evidence="2">
    <location>
        <begin position="832"/>
        <end position="842"/>
    </location>
</feature>
<feature type="compositionally biased region" description="Basic and acidic residues" evidence="2">
    <location>
        <begin position="2560"/>
        <end position="2571"/>
    </location>
</feature>
<feature type="region of interest" description="Disordered" evidence="2">
    <location>
        <begin position="1553"/>
        <end position="1579"/>
    </location>
</feature>
<accession>A0A0G4HRM1</accession>
<feature type="region of interest" description="Disordered" evidence="2">
    <location>
        <begin position="2819"/>
        <end position="2861"/>
    </location>
</feature>
<feature type="compositionally biased region" description="Low complexity" evidence="2">
    <location>
        <begin position="462"/>
        <end position="472"/>
    </location>
</feature>
<feature type="compositionally biased region" description="Pro residues" evidence="2">
    <location>
        <begin position="891"/>
        <end position="904"/>
    </location>
</feature>
<feature type="region of interest" description="Disordered" evidence="2">
    <location>
        <begin position="2911"/>
        <end position="2954"/>
    </location>
</feature>
<feature type="region of interest" description="Disordered" evidence="2">
    <location>
        <begin position="352"/>
        <end position="382"/>
    </location>
</feature>
<feature type="region of interest" description="Disordered" evidence="2">
    <location>
        <begin position="1672"/>
        <end position="1703"/>
    </location>
</feature>
<feature type="compositionally biased region" description="Pro residues" evidence="2">
    <location>
        <begin position="2389"/>
        <end position="2400"/>
    </location>
</feature>
<feature type="region of interest" description="Disordered" evidence="2">
    <location>
        <begin position="2213"/>
        <end position="2623"/>
    </location>
</feature>
<feature type="compositionally biased region" description="Polar residues" evidence="2">
    <location>
        <begin position="64"/>
        <end position="73"/>
    </location>
</feature>
<feature type="compositionally biased region" description="Polar residues" evidence="2">
    <location>
        <begin position="2613"/>
        <end position="2623"/>
    </location>
</feature>
<feature type="compositionally biased region" description="Gly residues" evidence="2">
    <location>
        <begin position="1844"/>
        <end position="1861"/>
    </location>
</feature>
<feature type="region of interest" description="Disordered" evidence="2">
    <location>
        <begin position="696"/>
        <end position="719"/>
    </location>
</feature>
<feature type="compositionally biased region" description="Low complexity" evidence="2">
    <location>
        <begin position="705"/>
        <end position="716"/>
    </location>
</feature>
<feature type="region of interest" description="Disordered" evidence="2">
    <location>
        <begin position="2636"/>
        <end position="2710"/>
    </location>
</feature>
<feature type="compositionally biased region" description="Pro residues" evidence="2">
    <location>
        <begin position="2532"/>
        <end position="2541"/>
    </location>
</feature>
<dbReference type="Gene3D" id="1.25.40.10">
    <property type="entry name" value="Tetratricopeptide repeat domain"/>
    <property type="match status" value="1"/>
</dbReference>
<dbReference type="InterPro" id="IPR011990">
    <property type="entry name" value="TPR-like_helical_dom_sf"/>
</dbReference>
<feature type="region of interest" description="Disordered" evidence="2">
    <location>
        <begin position="2036"/>
        <end position="2063"/>
    </location>
</feature>
<evidence type="ECO:0000313" key="3">
    <source>
        <dbReference type="EMBL" id="CEM46975.1"/>
    </source>
</evidence>
<feature type="region of interest" description="Disordered" evidence="2">
    <location>
        <begin position="2874"/>
        <end position="2897"/>
    </location>
</feature>
<feature type="compositionally biased region" description="Polar residues" evidence="2">
    <location>
        <begin position="2413"/>
        <end position="2430"/>
    </location>
</feature>
<feature type="compositionally biased region" description="Basic and acidic residues" evidence="2">
    <location>
        <begin position="2213"/>
        <end position="2225"/>
    </location>
</feature>
<feature type="compositionally biased region" description="Low complexity" evidence="2">
    <location>
        <begin position="1150"/>
        <end position="1165"/>
    </location>
</feature>
<feature type="compositionally biased region" description="Basic and acidic residues" evidence="2">
    <location>
        <begin position="1558"/>
        <end position="1574"/>
    </location>
</feature>
<feature type="compositionally biased region" description="Basic and acidic residues" evidence="2">
    <location>
        <begin position="2047"/>
        <end position="2063"/>
    </location>
</feature>
<sequence>MILVLFILLTAFVGLLLVSIFFQSSFGSTGVAGALGRFSHSIASAFISLLRGVSQALFGRGGSQETQSLSSSHRGGEKGGGLAVEGNGETSAVPPKSVESNLSISAMLSALLGVLRPFESSGPHGILELSSRGGEERQQILAIWAVLRHNTAVVGVGGRSSAPNCKASVSGSLVFRDVLSVPWWSLMHLLSTSKFGGGDRESVAQAKSAAVEEVNSVIVGLVDRCIEGGETEIDAVLLGETETRSSSSFSQAETEKERKSRMLRSLCRLSISGAVSSGDWALLQALNDSALVSQTLPHWESLQETLTALLASGEHSLVARLADKVFSVSALRSIALAGDRLDLALRQLSLQESSGGTEKEQGGGPKAPPPSVSPNHQPREGNTANVAKLLSNVASLLCESAGTRSAVPLLFLRSVTKQGDAVLVARCLQGLGGQLRLSRLISEAEKVHGICLPPDLASKLRSPSSAPFSADASGKEGEKGPAMPTEGGGEGEGVERDGQLDAVTLAGALTVIAESSSSPSPCPPSEVLKVSALLEHEIKSVKLNSQALRALVTYAESGAFSSLSALEGAMALQSFVSLAATAYMEGRTDKTQLYAASPETGQAFAWVAQGLLSGWSGEGGEGTLIRLVYECLQTFEGPSGGGVRTKPNGVEDSPRRLWTQLLECLRVCASRSYACGPEVSALMSQINAIIETGGRGRSMMEDPQSLTSNISSASSSRNANVTPGMGGGTHMVRNDQQQQRQGVMLPPGFASNCPPDFSPPSLPLQMQQAALNANVNPDAQTPWGMRHPPNLSTRFSTTTPNSITMPPIHSNLPMDAQQFNSMHPGAHRNLPGCPPPPPPPPSWAGSPHTLDHSGGHPYSTSMRFPAFSPSSDLASPAPSPVGFSPHLPFFPGQPPPPPHPPPPLQVQNAKRADWNLGGMQTPEPAEHGGGSAGFTRRMTEFSRGLSADGQPVGGEGENEPTAPHARLSSLFAEMRDSSSPVFSRGGSAAAAAYGGDPRGGGAECEAANTPVNSAWGVMSVRRGDSVGHSSFPPGPSEAPFPLSGNFPGPSAAGDDSQCFTGRERERPPRPSLSLSVSHGGHSGHNINTGVGGGASEGDRDLGDLHSSAGGNHISSSHNPAFASAQQSKHRNESRSQQLSSFPPHFHAPHASGGSDVYDASSSSSSHQLAPEETDTGNTGEGGGEGDDASLPLPPWTYRNKSALVSLLQTTRDRVQTKGLLKALRTLPASEHASMTWEDRMVVLEAAVRTESADLTHQTLEALWKSPSSSSASGCLASKEHTPLLLQALCVLLKGRRLECAISLLEETSKEGLHLLSICTEADLHQVASALSIGASGVSPTDYMCGYLDPGVYDNLSASLLVPLKCLDIHKERSKGSTQTARSRQESQWRCTNTKEGWMDSLLSAVEARTQLARRVLDAASHLGPSSSGSVLLPLLRLVPFKPDVPFSLSSCADRDREKEGEGVGGAGGLTASSSSSSTLPTLSASQQSQSQGGGSKLSGGSERKEATFRFVGEGLSGLMVIGNDRALVEERDAQLSVCVLKKVEELAGFSSSFASGESRTDGTGEGNEQRESVHGRRKGRAMQWRKVDRGCLSAEALALTIFALLKRGLAQRAFTLAEALRSAHKGKDEGENLGSPPIPSQLMAALLTAEGWGGSLEGLHSLWSLAVRDATAPQLGGEGDTSDTSREKEKDSEGESQNSTHKWNGLSEEVVEAYLEALVRLGAAESALSVVDRLMATLRAPPKSALAFAASGSSRKGNPALAQPESRKDHLPLAPKFLLPVRMIGAVLEGLAGASLFAACEQLYMKLRGFLALLAAARPPSAALLIFHSALQAAARWAAEGQAQAGGPGGGSVGGSGGVSPSGGSPLSFSSSFKPTHSIGLQQGGGKGGSGREREGDGGGAVGLGLRFAEVVWRDLMVQKGIPKSESSFVFWMKVHAAAGLADECVAMREEMTARGIGVSVETINVLIEACLKAQPPQQERANSLWMELLRGSSPSPSSSLSLFGPNETTLVTLVRFHSRARRLRRAFMIVQEALGQQQAGGGTGGDTKKREGEERGEMGDGRKIQERRVGCGVWTQLLIAQIRNRSLIKALKLHNEIIAKIGSLPDRVLWRSSGAPGMSFESICRTVGEALDSPWLLSSGSSSSSGEIGGALLEFLCALKERAVEVLRTCPFQLASLEDEEANGSSLIPFPRPSEAFELDRGLPDLQRRVRQAMTDERLKKNENETGGEEERDENQPRGRIERDPNGPRSILELFGHQGSPVSSLVSSPEKEKKGRDGDAASPLASAFVGAQSQSAMAQEGSASLSSSERQTGGGTEKALTEAPLLPPQRQRHYSNVPLQRHPKDQQRGITQTLGGSQKANTTSQRQPPPSLSFSYRPQGQEQTQGRKPPPPPPPPPSQSPSLHSSSEPFSLQGNMSPFSYHPHQNTLRYASAPFLPHRSEEGSPPNHPHYHQPPPPPPPSFSSSRPHSLSIHAPPFAPLAHSSPLSQNQNEPFSLATSSPFQHRDREEEGEGGGAGRDDIRFPISALPKPLSPHSPPFVPGGLEASLLLHTQQEAGEEEKTSKGRESAEKALPGDALGPERVMGGWHEAASVTQRSPAASPLTDLPAVGGHSSSPDSFHIQSSGENFRSFAFFSSPPAGGVHPRRADGSPTTIGDMMGERGEGGGQSDGTIAMTQTHAHSHSHSYDRLGGGEGALSPVGKGRVEGFPRGGRGAFSNALSGGGRFVHGENEVESVVWGADRQAVRDVTPLHGHLDRLEPNVPLAEEELARLSPPMELKRFISSKAAVSASVHGNEVSSQGRTPSGRFVPLFANGFPLLQEDEGGNGRRQGTSVRAGSLSPVSAAPPPLHSGSGSGGHGFEDLVGSLSLDLGGASGPMYRSPQSSPQVSPLRSPSGQGALFALGMAQTPMAGGVGGGALPEDESPSRVQQQSGRVGQEADEREGEVNLVQGGRSGCFVAPPSVKSVGEIVSETGGGQKKSPSRVQVGEGVLEDRKGDEDEEDRGLAGHVPNALATMRDLSGSVDRDVR</sequence>
<evidence type="ECO:0000256" key="2">
    <source>
        <dbReference type="SAM" id="MobiDB-lite"/>
    </source>
</evidence>
<dbReference type="PANTHER" id="PTHR47447">
    <property type="entry name" value="OS03G0856100 PROTEIN"/>
    <property type="match status" value="1"/>
</dbReference>
<dbReference type="PANTHER" id="PTHR47447:SF23">
    <property type="entry name" value="PENTACOTRIPEPTIDE-REPEAT REGION OF PRORP DOMAIN-CONTAINING PROTEIN"/>
    <property type="match status" value="1"/>
</dbReference>
<feature type="region of interest" description="Disordered" evidence="2">
    <location>
        <begin position="1449"/>
        <end position="1503"/>
    </location>
</feature>
<feature type="compositionally biased region" description="Low complexity" evidence="2">
    <location>
        <begin position="2463"/>
        <end position="2474"/>
    </location>
</feature>
<dbReference type="VEuPathDB" id="CryptoDB:Cvel_8112"/>
<feature type="compositionally biased region" description="Basic and acidic residues" evidence="2">
    <location>
        <begin position="2270"/>
        <end position="2280"/>
    </location>
</feature>
<proteinExistence type="predicted"/>
<feature type="region of interest" description="Disordered" evidence="2">
    <location>
        <begin position="64"/>
        <end position="96"/>
    </location>
</feature>
<dbReference type="EMBL" id="CDMZ01003604">
    <property type="protein sequence ID" value="CEM46975.1"/>
    <property type="molecule type" value="Genomic_DNA"/>
</dbReference>
<feature type="compositionally biased region" description="Polar residues" evidence="2">
    <location>
        <begin position="2881"/>
        <end position="2896"/>
    </location>
</feature>
<feature type="compositionally biased region" description="Polar residues" evidence="2">
    <location>
        <begin position="2349"/>
        <end position="2387"/>
    </location>
</feature>
<feature type="region of interest" description="Disordered" evidence="2">
    <location>
        <begin position="2969"/>
        <end position="3006"/>
    </location>
</feature>
<feature type="compositionally biased region" description="Polar residues" evidence="2">
    <location>
        <begin position="2292"/>
        <end position="2312"/>
    </location>
</feature>
<feature type="compositionally biased region" description="Pro residues" evidence="2">
    <location>
        <begin position="2447"/>
        <end position="2462"/>
    </location>
</feature>